<dbReference type="GO" id="GO:0006508">
    <property type="term" value="P:proteolysis"/>
    <property type="evidence" value="ECO:0007669"/>
    <property type="project" value="UniProtKB-KW"/>
</dbReference>
<gene>
    <name evidence="5" type="ORF">MM59RIKEN_18660</name>
</gene>
<keyword evidence="3" id="KW-0472">Membrane</keyword>
<dbReference type="Gene3D" id="2.40.10.120">
    <property type="match status" value="1"/>
</dbReference>
<dbReference type="InterPro" id="IPR001478">
    <property type="entry name" value="PDZ"/>
</dbReference>
<keyword evidence="3" id="KW-1133">Transmembrane helix</keyword>
<proteinExistence type="predicted"/>
<dbReference type="AlphaFoldDB" id="A0A810QE40"/>
<dbReference type="SUPFAM" id="SSF50156">
    <property type="entry name" value="PDZ domain-like"/>
    <property type="match status" value="1"/>
</dbReference>
<keyword evidence="2" id="KW-0378">Hydrolase</keyword>
<dbReference type="SMART" id="SM00228">
    <property type="entry name" value="PDZ"/>
    <property type="match status" value="1"/>
</dbReference>
<dbReference type="Pfam" id="PF13180">
    <property type="entry name" value="PDZ_2"/>
    <property type="match status" value="1"/>
</dbReference>
<organism evidence="5 6">
    <name type="scientific">Pusillibacter faecalis</name>
    <dbReference type="NCBI Taxonomy" id="2714358"/>
    <lineage>
        <taxon>Bacteria</taxon>
        <taxon>Bacillati</taxon>
        <taxon>Bacillota</taxon>
        <taxon>Clostridia</taxon>
        <taxon>Eubacteriales</taxon>
        <taxon>Oscillospiraceae</taxon>
        <taxon>Pusillibacter</taxon>
    </lineage>
</organism>
<dbReference type="InterPro" id="IPR001940">
    <property type="entry name" value="Peptidase_S1C"/>
</dbReference>
<evidence type="ECO:0000259" key="4">
    <source>
        <dbReference type="PROSITE" id="PS50106"/>
    </source>
</evidence>
<dbReference type="PROSITE" id="PS50106">
    <property type="entry name" value="PDZ"/>
    <property type="match status" value="1"/>
</dbReference>
<dbReference type="Proteomes" id="UP000679848">
    <property type="component" value="Chromosome"/>
</dbReference>
<feature type="transmembrane region" description="Helical" evidence="3">
    <location>
        <begin position="74"/>
        <end position="94"/>
    </location>
</feature>
<evidence type="ECO:0000313" key="5">
    <source>
        <dbReference type="EMBL" id="BCK84547.1"/>
    </source>
</evidence>
<protein>
    <recommendedName>
        <fullName evidence="4">PDZ domain-containing protein</fullName>
    </recommendedName>
</protein>
<evidence type="ECO:0000256" key="2">
    <source>
        <dbReference type="ARBA" id="ARBA00022801"/>
    </source>
</evidence>
<dbReference type="PANTHER" id="PTHR43343:SF3">
    <property type="entry name" value="PROTEASE DO-LIKE 8, CHLOROPLASTIC"/>
    <property type="match status" value="1"/>
</dbReference>
<reference evidence="5" key="1">
    <citation type="submission" date="2020-09" db="EMBL/GenBank/DDBJ databases">
        <title>New species isolated from human feces.</title>
        <authorList>
            <person name="Kitahara M."/>
            <person name="Shigeno Y."/>
            <person name="Shime M."/>
            <person name="Matsumoto Y."/>
            <person name="Nakamura S."/>
            <person name="Motooka D."/>
            <person name="Fukuoka S."/>
            <person name="Nishikawa H."/>
            <person name="Benno Y."/>
        </authorList>
    </citation>
    <scope>NUCLEOTIDE SEQUENCE</scope>
    <source>
        <strain evidence="5">MM59</strain>
    </source>
</reference>
<dbReference type="InterPro" id="IPR051201">
    <property type="entry name" value="Chloro_Bact_Ser_Proteases"/>
</dbReference>
<dbReference type="InterPro" id="IPR009003">
    <property type="entry name" value="Peptidase_S1_PA"/>
</dbReference>
<dbReference type="KEGG" id="pfaa:MM59RIKEN_18660"/>
<dbReference type="InterPro" id="IPR036034">
    <property type="entry name" value="PDZ_sf"/>
</dbReference>
<keyword evidence="3" id="KW-0812">Transmembrane</keyword>
<evidence type="ECO:0000256" key="3">
    <source>
        <dbReference type="SAM" id="Phobius"/>
    </source>
</evidence>
<dbReference type="RefSeq" id="WP_213543203.1">
    <property type="nucleotide sequence ID" value="NZ_AP023420.1"/>
</dbReference>
<sequence>MEEREQREGRLPNEVVETYRRPRVQRLPGEQVFTYRRPMPLDAELARAVLPVCGQGPNRKPDAPQLRRRRRRGLWIFLACFVGIVVLAAVSLLLERRLGPILGDSFEQYYDELPVRENSGEITIPLWAGEGNSSLTVAAEHGETVTAQEIYQQVNPAVVMVLAQLEDGTSVGTGVIFSSDGYILTNYHVLEGGSRCWVVLDTGYQCSAWYVAGDEDHDLAILKVDETELPTAEFGDSDLLTVGDQVYAIGNPLGVELRGTLTDGIVSAIDRDVMVDGRVMTLIQTNAALNSGNSGGPLINAYGQVVGINVIKMTSEYSNVEGLGFAIPSASLERIVNDLLTWGESQPEPQLGVTVLQAGVEISEGTWGLEVIEVTAGSAAAEAGIQEGDYLLSANGEPLRSSRDLLRVRRHCYVGDELPVVLWRDGQRIEVVLRL</sequence>
<evidence type="ECO:0000313" key="6">
    <source>
        <dbReference type="Proteomes" id="UP000679848"/>
    </source>
</evidence>
<keyword evidence="6" id="KW-1185">Reference proteome</keyword>
<dbReference type="CDD" id="cd06779">
    <property type="entry name" value="cpPDZ_Deg_HtrA-like"/>
    <property type="match status" value="1"/>
</dbReference>
<feature type="domain" description="PDZ" evidence="4">
    <location>
        <begin position="339"/>
        <end position="401"/>
    </location>
</feature>
<dbReference type="SUPFAM" id="SSF50494">
    <property type="entry name" value="Trypsin-like serine proteases"/>
    <property type="match status" value="1"/>
</dbReference>
<evidence type="ECO:0000256" key="1">
    <source>
        <dbReference type="ARBA" id="ARBA00022670"/>
    </source>
</evidence>
<dbReference type="GO" id="GO:0004252">
    <property type="term" value="F:serine-type endopeptidase activity"/>
    <property type="evidence" value="ECO:0007669"/>
    <property type="project" value="InterPro"/>
</dbReference>
<dbReference type="Gene3D" id="2.30.42.10">
    <property type="match status" value="1"/>
</dbReference>
<dbReference type="Pfam" id="PF13365">
    <property type="entry name" value="Trypsin_2"/>
    <property type="match status" value="1"/>
</dbReference>
<dbReference type="PANTHER" id="PTHR43343">
    <property type="entry name" value="PEPTIDASE S12"/>
    <property type="match status" value="1"/>
</dbReference>
<dbReference type="PRINTS" id="PR00834">
    <property type="entry name" value="PROTEASES2C"/>
</dbReference>
<accession>A0A810QE40</accession>
<dbReference type="EMBL" id="AP023420">
    <property type="protein sequence ID" value="BCK84547.1"/>
    <property type="molecule type" value="Genomic_DNA"/>
</dbReference>
<keyword evidence="1" id="KW-0645">Protease</keyword>
<name>A0A810QE40_9FIRM</name>